<dbReference type="InterPro" id="IPR039373">
    <property type="entry name" value="Peptidase_M28B"/>
</dbReference>
<dbReference type="InterPro" id="IPR007484">
    <property type="entry name" value="Peptidase_M28"/>
</dbReference>
<evidence type="ECO:0000313" key="3">
    <source>
        <dbReference type="Proteomes" id="UP000326354"/>
    </source>
</evidence>
<gene>
    <name evidence="2" type="ORF">UABAM_04363</name>
</gene>
<dbReference type="GO" id="GO:0004180">
    <property type="term" value="F:carboxypeptidase activity"/>
    <property type="evidence" value="ECO:0007669"/>
    <property type="project" value="TreeGrafter"/>
</dbReference>
<keyword evidence="2" id="KW-0031">Aminopeptidase</keyword>
<dbReference type="PANTHER" id="PTHR10404:SF46">
    <property type="entry name" value="VACUOLAR PROTEIN SORTING-ASSOCIATED PROTEIN 70"/>
    <property type="match status" value="1"/>
</dbReference>
<dbReference type="SUPFAM" id="SSF52025">
    <property type="entry name" value="PA domain"/>
    <property type="match status" value="1"/>
</dbReference>
<dbReference type="InterPro" id="IPR046450">
    <property type="entry name" value="PA_dom_sf"/>
</dbReference>
<dbReference type="KEGG" id="uam:UABAM_04363"/>
<feature type="domain" description="Peptidase M28" evidence="1">
    <location>
        <begin position="247"/>
        <end position="445"/>
    </location>
</feature>
<accession>A0A5S9IQQ6</accession>
<dbReference type="Proteomes" id="UP000326354">
    <property type="component" value="Chromosome"/>
</dbReference>
<proteinExistence type="predicted"/>
<dbReference type="EMBL" id="AP019860">
    <property type="protein sequence ID" value="BBM85977.1"/>
    <property type="molecule type" value="Genomic_DNA"/>
</dbReference>
<dbReference type="PANTHER" id="PTHR10404">
    <property type="entry name" value="N-ACETYLATED-ALPHA-LINKED ACIDIC DIPEPTIDASE"/>
    <property type="match status" value="1"/>
</dbReference>
<keyword evidence="3" id="KW-1185">Reference proteome</keyword>
<protein>
    <submittedName>
        <fullName evidence="2">Aminopeptidase</fullName>
    </submittedName>
</protein>
<evidence type="ECO:0000259" key="1">
    <source>
        <dbReference type="Pfam" id="PF04389"/>
    </source>
</evidence>
<dbReference type="OrthoDB" id="9762302at2"/>
<keyword evidence="2" id="KW-0378">Hydrolase</keyword>
<dbReference type="AlphaFoldDB" id="A0A5S9IQQ6"/>
<dbReference type="Pfam" id="PF04389">
    <property type="entry name" value="Peptidase_M28"/>
    <property type="match status" value="1"/>
</dbReference>
<name>A0A5S9IQQ6_UABAM</name>
<dbReference type="RefSeq" id="WP_151970058.1">
    <property type="nucleotide sequence ID" value="NZ_AP019860.1"/>
</dbReference>
<dbReference type="GO" id="GO:0004177">
    <property type="term" value="F:aminopeptidase activity"/>
    <property type="evidence" value="ECO:0007669"/>
    <property type="project" value="UniProtKB-KW"/>
</dbReference>
<keyword evidence="2" id="KW-0645">Protease</keyword>
<organism evidence="2 3">
    <name type="scientific">Uabimicrobium amorphum</name>
    <dbReference type="NCBI Taxonomy" id="2596890"/>
    <lineage>
        <taxon>Bacteria</taxon>
        <taxon>Pseudomonadati</taxon>
        <taxon>Planctomycetota</taxon>
        <taxon>Candidatus Uabimicrobiia</taxon>
        <taxon>Candidatus Uabimicrobiales</taxon>
        <taxon>Candidatus Uabimicrobiaceae</taxon>
        <taxon>Candidatus Uabimicrobium</taxon>
    </lineage>
</organism>
<dbReference type="Gene3D" id="3.40.630.10">
    <property type="entry name" value="Zn peptidases"/>
    <property type="match status" value="1"/>
</dbReference>
<reference evidence="2 3" key="1">
    <citation type="submission" date="2019-08" db="EMBL/GenBank/DDBJ databases">
        <title>Complete genome sequence of Candidatus Uab amorphum.</title>
        <authorList>
            <person name="Shiratori T."/>
            <person name="Suzuki S."/>
            <person name="Kakizawa Y."/>
            <person name="Ishida K."/>
        </authorList>
    </citation>
    <scope>NUCLEOTIDE SEQUENCE [LARGE SCALE GENOMIC DNA]</scope>
    <source>
        <strain evidence="2 3">SRT547</strain>
    </source>
</reference>
<sequence length="667" mass="75699">MLLDNQTQQTILNELSGERAKDFLTMISRFDRVQCSSGTYECMQMVQGMLSSFGIENIEIERYIADGRKEYWTWPTSLGWEINYGELWMRHPQQMKLADYDEIPVSVVRGSRSADVVAELVDVGTGLEDYEYENVDVHGKIVLAGGPTFSNYAGKVQRQAVIKRGAVGVLLYLNPELSLRPHPGNLIPYYGMWHHADEDEQITFGFCISYRNAVMLKKMIKQDKVTLHARLDAKNQQSTIDQMTCVIPGENLDEEILLVAHLDHYQPGAHDNASGSATLIEIARTLQKLITNKKLPKPQRTIRFLWPTEFQGMAPWLEKNSDIAQRTIAAINCDMVGSNFLKTKSSLNIIKTPFSRPHYINDVVENFARQVANEVVITSPRGESLPLNYRVVPYRGGSDHMFLNDSTTAVPTVMLGEDNPFYHTTQDVPDNLDSTQLKKAMFIALGSVWYLANINSSQSTQLSALVGSKVLRDFSHMSCEVSHLLHSSQPSSLEQNYWEGRNKLQCYLQQNIARVDSVGELDPKNDGVLWREKIKEQLHNVAALYEEQLQDSYAGYCREFTLTAKETKELGEEQQQAQKIIPQRTSLFKGPLAIHLNFALKASGFPEENMKFFDIQFEIVNLIDGKRSIWDIRNAVSAYFGAQSLQDVTQFIKNLEQEKLVVCNMEV</sequence>
<dbReference type="SUPFAM" id="SSF53187">
    <property type="entry name" value="Zn-dependent exopeptidases"/>
    <property type="match status" value="1"/>
</dbReference>
<evidence type="ECO:0000313" key="2">
    <source>
        <dbReference type="EMBL" id="BBM85977.1"/>
    </source>
</evidence>
<dbReference type="Gene3D" id="3.50.30.30">
    <property type="match status" value="1"/>
</dbReference>